<dbReference type="PANTHER" id="PTHR31118">
    <property type="entry name" value="CYCLASE-LIKE PROTEIN 2"/>
    <property type="match status" value="1"/>
</dbReference>
<accession>A0ABS1D4X3</accession>
<dbReference type="Gene3D" id="3.50.30.50">
    <property type="entry name" value="Putative cyclase"/>
    <property type="match status" value="1"/>
</dbReference>
<evidence type="ECO:0000313" key="1">
    <source>
        <dbReference type="EMBL" id="MBK1661655.1"/>
    </source>
</evidence>
<comment type="caution">
    <text evidence="1">The sequence shown here is derived from an EMBL/GenBank/DDBJ whole genome shotgun (WGS) entry which is preliminary data.</text>
</comment>
<evidence type="ECO:0008006" key="3">
    <source>
        <dbReference type="Google" id="ProtNLM"/>
    </source>
</evidence>
<proteinExistence type="predicted"/>
<dbReference type="InterPro" id="IPR007325">
    <property type="entry name" value="KFase/CYL"/>
</dbReference>
<gene>
    <name evidence="1" type="ORF">CKO45_25965</name>
</gene>
<dbReference type="SUPFAM" id="SSF102198">
    <property type="entry name" value="Putative cyclase"/>
    <property type="match status" value="1"/>
</dbReference>
<dbReference type="EMBL" id="NRSG01000344">
    <property type="protein sequence ID" value="MBK1661655.1"/>
    <property type="molecule type" value="Genomic_DNA"/>
</dbReference>
<dbReference type="Proteomes" id="UP000697995">
    <property type="component" value="Unassembled WGS sequence"/>
</dbReference>
<sequence length="230" mass="25263">MPEFIDLSREIFHRTQAHPSHPPVVMTVWNDHAEKKHAGNTTFSSKAMFLSLSDHAGTHVDAPVHFDPRPGAASIDQVPLADFYTSAICLDLSHVPLKHAVTVPEMEAALQRSGQEIRKKDTVLLWMGVEQRLLGKPGYLHDFPGLALDSVHWLADRGIGMFGVEAISPAPEGEPNFQAHMACAERGITHMECLANLDKLVGRGRFTFIGFPLRIRGGTASPIRAVAMFS</sequence>
<name>A0ABS1D4X3_9PROT</name>
<protein>
    <recommendedName>
        <fullName evidence="3">Cyclase</fullName>
    </recommendedName>
</protein>
<dbReference type="RefSeq" id="WP_133222426.1">
    <property type="nucleotide sequence ID" value="NZ_NRSG01000344.1"/>
</dbReference>
<keyword evidence="2" id="KW-1185">Reference proteome</keyword>
<evidence type="ECO:0000313" key="2">
    <source>
        <dbReference type="Proteomes" id="UP000697995"/>
    </source>
</evidence>
<organism evidence="1 2">
    <name type="scientific">Paracraurococcus ruber</name>
    <dbReference type="NCBI Taxonomy" id="77675"/>
    <lineage>
        <taxon>Bacteria</taxon>
        <taxon>Pseudomonadati</taxon>
        <taxon>Pseudomonadota</taxon>
        <taxon>Alphaproteobacteria</taxon>
        <taxon>Acetobacterales</taxon>
        <taxon>Roseomonadaceae</taxon>
        <taxon>Paracraurococcus</taxon>
    </lineage>
</organism>
<reference evidence="1 2" key="1">
    <citation type="journal article" date="2020" name="Microorganisms">
        <title>Osmotic Adaptation and Compatible Solute Biosynthesis of Phototrophic Bacteria as Revealed from Genome Analyses.</title>
        <authorList>
            <person name="Imhoff J.F."/>
            <person name="Rahn T."/>
            <person name="Kunzel S."/>
            <person name="Keller A."/>
            <person name="Neulinger S.C."/>
        </authorList>
    </citation>
    <scope>NUCLEOTIDE SEQUENCE [LARGE SCALE GENOMIC DNA]</scope>
    <source>
        <strain evidence="1 2">DSM 15382</strain>
    </source>
</reference>
<dbReference type="InterPro" id="IPR037175">
    <property type="entry name" value="KFase_sf"/>
</dbReference>
<dbReference type="PANTHER" id="PTHR31118:SF12">
    <property type="entry name" value="CYCLASE-LIKE PROTEIN 2"/>
    <property type="match status" value="1"/>
</dbReference>
<dbReference type="Pfam" id="PF04199">
    <property type="entry name" value="Cyclase"/>
    <property type="match status" value="1"/>
</dbReference>